<dbReference type="EMBL" id="GL870877">
    <property type="protein sequence ID" value="EIJ88941.1"/>
    <property type="molecule type" value="Genomic_DNA"/>
</dbReference>
<organism evidence="1 2">
    <name type="scientific">Nematocida parisii (strain ERTm3)</name>
    <name type="common">Nematode killer fungus</name>
    <dbReference type="NCBI Taxonomy" id="935791"/>
    <lineage>
        <taxon>Eukaryota</taxon>
        <taxon>Fungi</taxon>
        <taxon>Fungi incertae sedis</taxon>
        <taxon>Microsporidia</taxon>
        <taxon>Nematocida</taxon>
    </lineage>
</organism>
<dbReference type="InParanoid" id="I3EI94"/>
<evidence type="ECO:0000313" key="2">
    <source>
        <dbReference type="Proteomes" id="UP000002872"/>
    </source>
</evidence>
<accession>I3EI94</accession>
<reference evidence="1" key="1">
    <citation type="submission" date="2011-01" db="EMBL/GenBank/DDBJ databases">
        <title>The Genome Sequence of Nematocida parisii strain ERTm3.</title>
        <authorList>
            <consortium name="The Broad Institute Genome Sequencing Platform"/>
            <consortium name="The Broad Institute Genome Sequencing Center for Infectious Disease"/>
            <person name="Cuomo C."/>
            <person name="Troemel E."/>
            <person name="Young S.K."/>
            <person name="Zeng Q."/>
            <person name="Gargeya S."/>
            <person name="Fitzgerald M."/>
            <person name="Haas B."/>
            <person name="Abouelleil A."/>
            <person name="Alvarado L."/>
            <person name="Arachchi H.M."/>
            <person name="Berlin A."/>
            <person name="Chapman S.B."/>
            <person name="Gearin G."/>
            <person name="Goldberg J."/>
            <person name="Griggs A."/>
            <person name="Gujja S."/>
            <person name="Hansen M."/>
            <person name="Heiman D."/>
            <person name="Howarth C."/>
            <person name="Larimer J."/>
            <person name="Lui A."/>
            <person name="MacDonald P.J.P."/>
            <person name="McCowen C."/>
            <person name="Montmayeur A."/>
            <person name="Murphy C."/>
            <person name="Neiman D."/>
            <person name="Pearson M."/>
            <person name="Priest M."/>
            <person name="Roberts A."/>
            <person name="Saif S."/>
            <person name="Shea T."/>
            <person name="Sisk P."/>
            <person name="Stolte C."/>
            <person name="Sykes S."/>
            <person name="Wortman J."/>
            <person name="Nusbaum C."/>
            <person name="Birren B."/>
        </authorList>
    </citation>
    <scope>NUCLEOTIDE SEQUENCE</scope>
    <source>
        <strain evidence="1">ERTm3</strain>
    </source>
</reference>
<dbReference type="Proteomes" id="UP000002872">
    <property type="component" value="Unassembled WGS sequence"/>
</dbReference>
<evidence type="ECO:0000313" key="1">
    <source>
        <dbReference type="EMBL" id="EIJ88941.1"/>
    </source>
</evidence>
<dbReference type="OrthoDB" id="2187497at2759"/>
<gene>
    <name evidence="1" type="ORF">NEQG_00760</name>
</gene>
<dbReference type="AlphaFoldDB" id="I3EI94"/>
<dbReference type="VEuPathDB" id="MicrosporidiaDB:NEQG_00760"/>
<dbReference type="OMA" id="CKISEIG"/>
<keyword evidence="2" id="KW-1185">Reference proteome</keyword>
<name>I3EI94_NEMP3</name>
<protein>
    <submittedName>
        <fullName evidence="1">Uncharacterized protein</fullName>
    </submittedName>
</protein>
<sequence>MRWNSILESQKQELTPVFASYESKLEFFPENGHIKASVIELNCLWNNYLALWEELQKNEGERELVCNSLQNHFTQISCKISEIGGILFALIDELESIQFQRKFAEFNKMQEKICMTACSILSLNRKSLTVDLLGSLSDVEYSLYKCLTEGQKVSKTKSIQQTNWIDPKQYGILKYLYRFCKYSIKDYLTVHKIVTQSMHQQRSVLFTIHMVQQMYTSFVKETTNHFMPGNLIDTHTNIYNELSIEEKIHHHESSIARRKATIDIIIEYHRRIIHDVDTINWNVGKEAKNIVNMEKSIHGKSDLSMKKLFSLFENASVKLKEYEVTLFKYAKLTMASKKSDSYSNRLIQIKALDFNYLIIEGRLKELKGDVHLLYTASKEIYNRRNQTSGKE</sequence>
<proteinExistence type="predicted"/>
<dbReference type="HOGENOM" id="CLU_706146_0_0_1"/>